<dbReference type="InterPro" id="IPR001433">
    <property type="entry name" value="OxRdtase_FAD/NAD-bd"/>
</dbReference>
<keyword evidence="4" id="KW-1185">Reference proteome</keyword>
<dbReference type="GO" id="GO:0016491">
    <property type="term" value="F:oxidoreductase activity"/>
    <property type="evidence" value="ECO:0007669"/>
    <property type="project" value="InterPro"/>
</dbReference>
<gene>
    <name evidence="3" type="ORF">CBR_g76440</name>
</gene>
<dbReference type="Gene3D" id="3.40.50.80">
    <property type="entry name" value="Nucleotide-binding domain of ferredoxin-NADP reductase (FNR) module"/>
    <property type="match status" value="1"/>
</dbReference>
<dbReference type="OrthoDB" id="1856718at2759"/>
<keyword evidence="1" id="KW-0285">Flavoprotein</keyword>
<dbReference type="Gramene" id="GBG42900">
    <property type="protein sequence ID" value="GBG42900"/>
    <property type="gene ID" value="CBR_g76440"/>
</dbReference>
<protein>
    <recommendedName>
        <fullName evidence="2">Oxidoreductase FAD/NAD(P)-binding domain-containing protein</fullName>
    </recommendedName>
</protein>
<dbReference type="GO" id="GO:0050660">
    <property type="term" value="F:flavin adenine dinucleotide binding"/>
    <property type="evidence" value="ECO:0007669"/>
    <property type="project" value="TreeGrafter"/>
</dbReference>
<dbReference type="GO" id="GO:0005829">
    <property type="term" value="C:cytosol"/>
    <property type="evidence" value="ECO:0007669"/>
    <property type="project" value="TreeGrafter"/>
</dbReference>
<evidence type="ECO:0000313" key="4">
    <source>
        <dbReference type="Proteomes" id="UP000265515"/>
    </source>
</evidence>
<evidence type="ECO:0000313" key="3">
    <source>
        <dbReference type="EMBL" id="GBG42900.1"/>
    </source>
</evidence>
<dbReference type="SUPFAM" id="SSF52343">
    <property type="entry name" value="Ferredoxin reductase-like, C-terminal NADP-linked domain"/>
    <property type="match status" value="1"/>
</dbReference>
<dbReference type="GO" id="GO:0010181">
    <property type="term" value="F:FMN binding"/>
    <property type="evidence" value="ECO:0007669"/>
    <property type="project" value="TreeGrafter"/>
</dbReference>
<name>A0A388JJX1_CHABU</name>
<evidence type="ECO:0000256" key="1">
    <source>
        <dbReference type="ARBA" id="ARBA00022630"/>
    </source>
</evidence>
<dbReference type="AlphaFoldDB" id="A0A388JJX1"/>
<organism evidence="3 4">
    <name type="scientific">Chara braunii</name>
    <name type="common">Braun's stonewort</name>
    <dbReference type="NCBI Taxonomy" id="69332"/>
    <lineage>
        <taxon>Eukaryota</taxon>
        <taxon>Viridiplantae</taxon>
        <taxon>Streptophyta</taxon>
        <taxon>Charophyceae</taxon>
        <taxon>Charales</taxon>
        <taxon>Characeae</taxon>
        <taxon>Chara</taxon>
    </lineage>
</organism>
<dbReference type="FunFam" id="3.40.50.80:FF:000032">
    <property type="entry name" value="NADPH-dependent diflavin oxidoreductase 1"/>
    <property type="match status" value="1"/>
</dbReference>
<dbReference type="Proteomes" id="UP000265515">
    <property type="component" value="Unassembled WGS sequence"/>
</dbReference>
<dbReference type="PANTHER" id="PTHR19384:SF10">
    <property type="entry name" value="NADPH-DEPENDENT DIFLAVIN OXIDOREDUCTASE 1"/>
    <property type="match status" value="1"/>
</dbReference>
<dbReference type="Pfam" id="PF00175">
    <property type="entry name" value="NAD_binding_1"/>
    <property type="match status" value="1"/>
</dbReference>
<sequence length="184" mass="20134">MPALSVPLILVGPGTGCAPFRSFIEERSALLVPDVNQPLSTGDVPVSAISAQAGRPAVGPVFFFFGCRNEKGDFLYREEWERHCSDAGVLCNERGGGFAVAFSRDQSSKVYVQHKIRADRERLWRLLQNGAHIYVAGSASKMPAAVSAAFKDVVAEESGMAKVQATKWIEEMERGGRYHVESWS</sequence>
<dbReference type="STRING" id="69332.A0A388JJX1"/>
<dbReference type="OMA" id="HYTHRIE"/>
<evidence type="ECO:0000259" key="2">
    <source>
        <dbReference type="Pfam" id="PF00175"/>
    </source>
</evidence>
<accession>A0A388JJX1</accession>
<reference evidence="3 4" key="1">
    <citation type="journal article" date="2018" name="Cell">
        <title>The Chara Genome: Secondary Complexity and Implications for Plant Terrestrialization.</title>
        <authorList>
            <person name="Nishiyama T."/>
            <person name="Sakayama H."/>
            <person name="Vries J.D."/>
            <person name="Buschmann H."/>
            <person name="Saint-Marcoux D."/>
            <person name="Ullrich K.K."/>
            <person name="Haas F.B."/>
            <person name="Vanderstraeten L."/>
            <person name="Becker D."/>
            <person name="Lang D."/>
            <person name="Vosolsobe S."/>
            <person name="Rombauts S."/>
            <person name="Wilhelmsson P.K.I."/>
            <person name="Janitza P."/>
            <person name="Kern R."/>
            <person name="Heyl A."/>
            <person name="Rumpler F."/>
            <person name="Villalobos L.I.A.C."/>
            <person name="Clay J.M."/>
            <person name="Skokan R."/>
            <person name="Toyoda A."/>
            <person name="Suzuki Y."/>
            <person name="Kagoshima H."/>
            <person name="Schijlen E."/>
            <person name="Tajeshwar N."/>
            <person name="Catarino B."/>
            <person name="Hetherington A.J."/>
            <person name="Saltykova A."/>
            <person name="Bonnot C."/>
            <person name="Breuninger H."/>
            <person name="Symeonidi A."/>
            <person name="Radhakrishnan G.V."/>
            <person name="Van Nieuwerburgh F."/>
            <person name="Deforce D."/>
            <person name="Chang C."/>
            <person name="Karol K.G."/>
            <person name="Hedrich R."/>
            <person name="Ulvskov P."/>
            <person name="Glockner G."/>
            <person name="Delwiche C.F."/>
            <person name="Petrasek J."/>
            <person name="Van de Peer Y."/>
            <person name="Friml J."/>
            <person name="Beilby M."/>
            <person name="Dolan L."/>
            <person name="Kohara Y."/>
            <person name="Sugano S."/>
            <person name="Fujiyama A."/>
            <person name="Delaux P.-M."/>
            <person name="Quint M."/>
            <person name="TheiBen G."/>
            <person name="Hagemann M."/>
            <person name="Harholt J."/>
            <person name="Dunand C."/>
            <person name="Zachgo S."/>
            <person name="Langdale J."/>
            <person name="Maumus F."/>
            <person name="Straeten D.V.D."/>
            <person name="Gould S.B."/>
            <person name="Rensing S.A."/>
        </authorList>
    </citation>
    <scope>NUCLEOTIDE SEQUENCE [LARGE SCALE GENOMIC DNA]</scope>
    <source>
        <strain evidence="3 4">S276</strain>
    </source>
</reference>
<feature type="domain" description="Oxidoreductase FAD/NAD(P)-binding" evidence="2">
    <location>
        <begin position="10"/>
        <end position="146"/>
    </location>
</feature>
<comment type="caution">
    <text evidence="3">The sequence shown here is derived from an EMBL/GenBank/DDBJ whole genome shotgun (WGS) entry which is preliminary data.</text>
</comment>
<dbReference type="PANTHER" id="PTHR19384">
    <property type="entry name" value="NITRIC OXIDE SYNTHASE-RELATED"/>
    <property type="match status" value="1"/>
</dbReference>
<dbReference type="EMBL" id="BFEA01002883">
    <property type="protein sequence ID" value="GBG42900.1"/>
    <property type="molecule type" value="Genomic_DNA"/>
</dbReference>
<dbReference type="InterPro" id="IPR039261">
    <property type="entry name" value="FNR_nucleotide-bd"/>
</dbReference>
<proteinExistence type="predicted"/>